<gene>
    <name evidence="1" type="ORF">L2A60_12435</name>
</gene>
<evidence type="ECO:0000313" key="2">
    <source>
        <dbReference type="Proteomes" id="UP001521209"/>
    </source>
</evidence>
<sequence>MPLIRLSYHSGQSAGWRKAVGEGVHRAMIETLEGVPEDDLFQVHAEHAPGTLIFDRHYLGADRSDGIVFIEVTLRGGRTPEMKRAFYRRVVEHLGVDAGVRPDDVFIVLRENERIDWSFAHGLSQLAPGLAPTI</sequence>
<comment type="caution">
    <text evidence="1">The sequence shown here is derived from an EMBL/GenBank/DDBJ whole genome shotgun (WGS) entry which is preliminary data.</text>
</comment>
<evidence type="ECO:0000313" key="1">
    <source>
        <dbReference type="EMBL" id="MCF3947485.1"/>
    </source>
</evidence>
<accession>A0ABS9E0E0</accession>
<dbReference type="PANTHER" id="PTHR38460">
    <property type="entry name" value="TAUTOMERASE YOLI-RELATED"/>
    <property type="match status" value="1"/>
</dbReference>
<reference evidence="1 2" key="1">
    <citation type="submission" date="2022-01" db="EMBL/GenBank/DDBJ databases">
        <authorList>
            <person name="Won M."/>
            <person name="Kim S.-J."/>
            <person name="Kwon S.-W."/>
        </authorList>
    </citation>
    <scope>NUCLEOTIDE SEQUENCE [LARGE SCALE GENOMIC DNA]</scope>
    <source>
        <strain evidence="1 2">KCTC 23505</strain>
    </source>
</reference>
<dbReference type="Pfam" id="PF14552">
    <property type="entry name" value="Tautomerase_2"/>
    <property type="match status" value="1"/>
</dbReference>
<dbReference type="RefSeq" id="WP_235704727.1">
    <property type="nucleotide sequence ID" value="NZ_JAKGBZ010000023.1"/>
</dbReference>
<dbReference type="PANTHER" id="PTHR38460:SF1">
    <property type="entry name" value="TAUTOMERASE YOLI-RELATED"/>
    <property type="match status" value="1"/>
</dbReference>
<dbReference type="Gene3D" id="3.30.429.10">
    <property type="entry name" value="Macrophage Migration Inhibitory Factor"/>
    <property type="match status" value="1"/>
</dbReference>
<name>A0ABS9E0E0_9PROT</name>
<dbReference type="Proteomes" id="UP001521209">
    <property type="component" value="Unassembled WGS sequence"/>
</dbReference>
<dbReference type="EMBL" id="JAKGBZ010000023">
    <property type="protein sequence ID" value="MCF3947485.1"/>
    <property type="molecule type" value="Genomic_DNA"/>
</dbReference>
<keyword evidence="2" id="KW-1185">Reference proteome</keyword>
<dbReference type="InterPro" id="IPR037479">
    <property type="entry name" value="Tauto_MSAD"/>
</dbReference>
<organism evidence="1 2">
    <name type="scientific">Acidiphilium iwatense</name>
    <dbReference type="NCBI Taxonomy" id="768198"/>
    <lineage>
        <taxon>Bacteria</taxon>
        <taxon>Pseudomonadati</taxon>
        <taxon>Pseudomonadota</taxon>
        <taxon>Alphaproteobacteria</taxon>
        <taxon>Acetobacterales</taxon>
        <taxon>Acidocellaceae</taxon>
        <taxon>Acidiphilium</taxon>
    </lineage>
</organism>
<dbReference type="SUPFAM" id="SSF55331">
    <property type="entry name" value="Tautomerase/MIF"/>
    <property type="match status" value="1"/>
</dbReference>
<proteinExistence type="predicted"/>
<protein>
    <submittedName>
        <fullName evidence="1">Tautomerase family protein</fullName>
    </submittedName>
</protein>
<dbReference type="InterPro" id="IPR014347">
    <property type="entry name" value="Tautomerase/MIF_sf"/>
</dbReference>